<gene>
    <name evidence="2" type="ORF">WMSIL1_LOCUS2494</name>
</gene>
<dbReference type="AlphaFoldDB" id="A0A564Y3A8"/>
<evidence type="ECO:0000313" key="3">
    <source>
        <dbReference type="Proteomes" id="UP000321570"/>
    </source>
</evidence>
<name>A0A564Y3A8_HYMDI</name>
<proteinExistence type="predicted"/>
<dbReference type="EMBL" id="CABIJS010000066">
    <property type="protein sequence ID" value="VUZ41666.1"/>
    <property type="molecule type" value="Genomic_DNA"/>
</dbReference>
<sequence length="54" mass="6028">MALPLPSSNLKSPQSPVAAVSIQDISAMDPQHDLHLPHHHHHHRRHLMPSPLPL</sequence>
<feature type="compositionally biased region" description="Basic residues" evidence="1">
    <location>
        <begin position="37"/>
        <end position="47"/>
    </location>
</feature>
<feature type="non-terminal residue" evidence="2">
    <location>
        <position position="54"/>
    </location>
</feature>
<reference evidence="2 3" key="1">
    <citation type="submission" date="2019-07" db="EMBL/GenBank/DDBJ databases">
        <authorList>
            <person name="Jastrzebski P J."/>
            <person name="Paukszto L."/>
            <person name="Jastrzebski P J."/>
        </authorList>
    </citation>
    <scope>NUCLEOTIDE SEQUENCE [LARGE SCALE GENOMIC DNA]</scope>
    <source>
        <strain evidence="2 3">WMS-il1</strain>
    </source>
</reference>
<feature type="compositionally biased region" description="Polar residues" evidence="1">
    <location>
        <begin position="1"/>
        <end position="15"/>
    </location>
</feature>
<protein>
    <submittedName>
        <fullName evidence="2">Uncharacterized protein</fullName>
    </submittedName>
</protein>
<keyword evidence="3" id="KW-1185">Reference proteome</keyword>
<dbReference type="Proteomes" id="UP000321570">
    <property type="component" value="Unassembled WGS sequence"/>
</dbReference>
<evidence type="ECO:0000313" key="2">
    <source>
        <dbReference type="EMBL" id="VUZ41666.1"/>
    </source>
</evidence>
<evidence type="ECO:0000256" key="1">
    <source>
        <dbReference type="SAM" id="MobiDB-lite"/>
    </source>
</evidence>
<feature type="region of interest" description="Disordered" evidence="1">
    <location>
        <begin position="1"/>
        <end position="54"/>
    </location>
</feature>
<organism evidence="2 3">
    <name type="scientific">Hymenolepis diminuta</name>
    <name type="common">Rat tapeworm</name>
    <dbReference type="NCBI Taxonomy" id="6216"/>
    <lineage>
        <taxon>Eukaryota</taxon>
        <taxon>Metazoa</taxon>
        <taxon>Spiralia</taxon>
        <taxon>Lophotrochozoa</taxon>
        <taxon>Platyhelminthes</taxon>
        <taxon>Cestoda</taxon>
        <taxon>Eucestoda</taxon>
        <taxon>Cyclophyllidea</taxon>
        <taxon>Hymenolepididae</taxon>
        <taxon>Hymenolepis</taxon>
    </lineage>
</organism>
<accession>A0A564Y3A8</accession>